<keyword evidence="9" id="KW-0472">Membrane</keyword>
<dbReference type="GO" id="GO:0005789">
    <property type="term" value="C:endoplasmic reticulum membrane"/>
    <property type="evidence" value="ECO:0007669"/>
    <property type="project" value="UniProtKB-SubCell"/>
</dbReference>
<evidence type="ECO:0000256" key="10">
    <source>
        <dbReference type="ARBA" id="ARBA00049506"/>
    </source>
</evidence>
<gene>
    <name evidence="11" type="ORF">OFLC_LOCUS10977</name>
</gene>
<dbReference type="GO" id="GO:0052925">
    <property type="term" value="F:dol-P-Man:Man(5)GlcNAc(2)-PP-Dol alpha-1,3-mannosyltransferase activity"/>
    <property type="evidence" value="ECO:0007669"/>
    <property type="project" value="UniProtKB-EC"/>
</dbReference>
<dbReference type="PANTHER" id="PTHR12646:SF0">
    <property type="entry name" value="DOL-P-MAN:MAN(5)GLCNAC(2)-PP-DOL ALPHA-1,3-MANNOSYLTRANSFERASE"/>
    <property type="match status" value="1"/>
</dbReference>
<evidence type="ECO:0000256" key="1">
    <source>
        <dbReference type="ARBA" id="ARBA00004477"/>
    </source>
</evidence>
<keyword evidence="8" id="KW-1133">Transmembrane helix</keyword>
<evidence type="ECO:0000256" key="6">
    <source>
        <dbReference type="ARBA" id="ARBA00022692"/>
    </source>
</evidence>
<evidence type="ECO:0000256" key="4">
    <source>
        <dbReference type="ARBA" id="ARBA00022676"/>
    </source>
</evidence>
<dbReference type="InterPro" id="IPR007873">
    <property type="entry name" value="Glycosyltransferase_ALG3"/>
</dbReference>
<evidence type="ECO:0000256" key="8">
    <source>
        <dbReference type="ARBA" id="ARBA00022989"/>
    </source>
</evidence>
<dbReference type="EC" id="2.4.1.258" evidence="3"/>
<reference evidence="11 12" key="2">
    <citation type="submission" date="2018-11" db="EMBL/GenBank/DDBJ databases">
        <authorList>
            <consortium name="Pathogen Informatics"/>
        </authorList>
    </citation>
    <scope>NUCLEOTIDE SEQUENCE [LARGE SCALE GENOMIC DNA]</scope>
</reference>
<evidence type="ECO:0000256" key="9">
    <source>
        <dbReference type="ARBA" id="ARBA00023136"/>
    </source>
</evidence>
<comment type="catalytic activity">
    <reaction evidence="10">
        <text>an alpha-D-Man-(1-&gt;2)-alpha-D-Man-(1-&gt;2)-alpha-D-Man-(1-&gt;3)-[alpha-D-Man-(1-&gt;6)]-beta-D-Man-(1-&gt;4)-beta-D-GlcNAc-(1-&gt;4)-alpha-D-GlcNAc-diphospho-di-trans,poly-cis-dolichol + a di-trans,poly-cis-dolichyl beta-D-mannosyl phosphate = an alpha-D-Man-(1-&gt;2)-alpha-D-Man-(1-&gt;2)-alpha-D-Man-(1-&gt;3)-[alpha-D-Man-(1-&gt;3)-alpha-D-Man-(1-&gt;6)]-beta-D-Man-(1-&gt;4)-beta-D-GlcNAc-(1-&gt;4)-alpha-D-GlcNAc-diphospho-di-trans,poly-cis-dolichol + a di-trans,poly-cis-dolichyl phosphate + H(+)</text>
        <dbReference type="Rhea" id="RHEA:29527"/>
        <dbReference type="Rhea" id="RHEA-COMP:19498"/>
        <dbReference type="Rhea" id="RHEA-COMP:19501"/>
        <dbReference type="Rhea" id="RHEA-COMP:19516"/>
        <dbReference type="Rhea" id="RHEA-COMP:19517"/>
        <dbReference type="ChEBI" id="CHEBI:15378"/>
        <dbReference type="ChEBI" id="CHEBI:57683"/>
        <dbReference type="ChEBI" id="CHEBI:58211"/>
        <dbReference type="ChEBI" id="CHEBI:132515"/>
        <dbReference type="ChEBI" id="CHEBI:132516"/>
        <dbReference type="EC" id="2.4.1.258"/>
    </reaction>
    <physiologicalReaction direction="left-to-right" evidence="10">
        <dbReference type="Rhea" id="RHEA:29528"/>
    </physiologicalReaction>
</comment>
<dbReference type="EMBL" id="UZAJ01015276">
    <property type="protein sequence ID" value="VDO72827.1"/>
    <property type="molecule type" value="Genomic_DNA"/>
</dbReference>
<sequence>MLVALFTTNLIGICVARSLHYQFYSWYFYTLPYLLFAGLPFSNDWFFTGGATSTQKSTGAVSPLSIILRCSILVGIEICWNTYPSTVVSSAMLHWDLGMTNCLCHISMHSSLP</sequence>
<name>A0A183HU14_9BILA</name>
<keyword evidence="12" id="KW-1185">Reference proteome</keyword>
<evidence type="ECO:0000256" key="7">
    <source>
        <dbReference type="ARBA" id="ARBA00022824"/>
    </source>
</evidence>
<dbReference type="Proteomes" id="UP000267606">
    <property type="component" value="Unassembled WGS sequence"/>
</dbReference>
<evidence type="ECO:0000256" key="2">
    <source>
        <dbReference type="ARBA" id="ARBA00004922"/>
    </source>
</evidence>
<dbReference type="WBParaSite" id="OFLC_0001097601-mRNA-1">
    <property type="protein sequence ID" value="OFLC_0001097601-mRNA-1"/>
    <property type="gene ID" value="OFLC_0001097601"/>
</dbReference>
<keyword evidence="6" id="KW-0812">Transmembrane</keyword>
<dbReference type="AlphaFoldDB" id="A0A183HU14"/>
<evidence type="ECO:0000313" key="13">
    <source>
        <dbReference type="WBParaSite" id="OFLC_0001097601-mRNA-1"/>
    </source>
</evidence>
<proteinExistence type="predicted"/>
<evidence type="ECO:0000313" key="12">
    <source>
        <dbReference type="Proteomes" id="UP000267606"/>
    </source>
</evidence>
<keyword evidence="4" id="KW-0328">Glycosyltransferase</keyword>
<dbReference type="STRING" id="387005.A0A183HU14"/>
<reference evidence="13" key="1">
    <citation type="submission" date="2016-06" db="UniProtKB">
        <authorList>
            <consortium name="WormBaseParasite"/>
        </authorList>
    </citation>
    <scope>IDENTIFICATION</scope>
</reference>
<comment type="subcellular location">
    <subcellularLocation>
        <location evidence="1">Endoplasmic reticulum membrane</location>
        <topology evidence="1">Multi-pass membrane protein</topology>
    </subcellularLocation>
</comment>
<evidence type="ECO:0000256" key="3">
    <source>
        <dbReference type="ARBA" id="ARBA00011964"/>
    </source>
</evidence>
<dbReference type="PANTHER" id="PTHR12646">
    <property type="entry name" value="NOT56 - RELATED"/>
    <property type="match status" value="1"/>
</dbReference>
<comment type="pathway">
    <text evidence="2">Protein modification; protein glycosylation.</text>
</comment>
<protein>
    <recommendedName>
        <fullName evidence="3">dolichyl-P-Man:Man5GlcNAc2-PP-dolichol alpha-1,3-mannosyltransferase</fullName>
        <ecNumber evidence="3">2.4.1.258</ecNumber>
    </recommendedName>
</protein>
<keyword evidence="7" id="KW-0256">Endoplasmic reticulum</keyword>
<keyword evidence="5" id="KW-0808">Transferase</keyword>
<organism evidence="13">
    <name type="scientific">Onchocerca flexuosa</name>
    <dbReference type="NCBI Taxonomy" id="387005"/>
    <lineage>
        <taxon>Eukaryota</taxon>
        <taxon>Metazoa</taxon>
        <taxon>Ecdysozoa</taxon>
        <taxon>Nematoda</taxon>
        <taxon>Chromadorea</taxon>
        <taxon>Rhabditida</taxon>
        <taxon>Spirurina</taxon>
        <taxon>Spiruromorpha</taxon>
        <taxon>Filarioidea</taxon>
        <taxon>Onchocercidae</taxon>
        <taxon>Onchocerca</taxon>
    </lineage>
</organism>
<dbReference type="Pfam" id="PF05208">
    <property type="entry name" value="ALG3"/>
    <property type="match status" value="1"/>
</dbReference>
<evidence type="ECO:0000256" key="5">
    <source>
        <dbReference type="ARBA" id="ARBA00022679"/>
    </source>
</evidence>
<evidence type="ECO:0000313" key="11">
    <source>
        <dbReference type="EMBL" id="VDO72827.1"/>
    </source>
</evidence>
<accession>A0A183HU14</accession>